<evidence type="ECO:0000313" key="7">
    <source>
        <dbReference type="EMBL" id="KAD3720535.1"/>
    </source>
</evidence>
<keyword evidence="4 5" id="KW-0472">Membrane</keyword>
<reference evidence="7 8" key="1">
    <citation type="submission" date="2019-08" db="EMBL/GenBank/DDBJ databases">
        <title>Arthrobacter sp. nov., isolated from plateau pika and Tibetan wild ass.</title>
        <authorList>
            <person name="Ge Y."/>
        </authorList>
    </citation>
    <scope>NUCLEOTIDE SEQUENCE [LARGE SCALE GENOMIC DNA]</scope>
    <source>
        <strain evidence="7 8">785</strain>
    </source>
</reference>
<protein>
    <submittedName>
        <fullName evidence="7">FUSC family protein</fullName>
    </submittedName>
</protein>
<evidence type="ECO:0000313" key="8">
    <source>
        <dbReference type="Proteomes" id="UP000326852"/>
    </source>
</evidence>
<feature type="domain" description="Integral membrane bound transporter" evidence="6">
    <location>
        <begin position="48"/>
        <end position="166"/>
    </location>
</feature>
<feature type="transmembrane region" description="Helical" evidence="5">
    <location>
        <begin position="83"/>
        <end position="101"/>
    </location>
</feature>
<evidence type="ECO:0000256" key="3">
    <source>
        <dbReference type="ARBA" id="ARBA00022989"/>
    </source>
</evidence>
<dbReference type="Proteomes" id="UP000326852">
    <property type="component" value="Unassembled WGS sequence"/>
</dbReference>
<comment type="subcellular location">
    <subcellularLocation>
        <location evidence="1">Membrane</location>
        <topology evidence="1">Multi-pass membrane protein</topology>
    </subcellularLocation>
</comment>
<name>A0A5N6MSZ1_9MICC</name>
<comment type="caution">
    <text evidence="7">The sequence shown here is derived from an EMBL/GenBank/DDBJ whole genome shotgun (WGS) entry which is preliminary data.</text>
</comment>
<dbReference type="AlphaFoldDB" id="A0A5N6MSZ1"/>
<keyword evidence="3 5" id="KW-1133">Transmembrane helix</keyword>
<evidence type="ECO:0000259" key="6">
    <source>
        <dbReference type="Pfam" id="PF13515"/>
    </source>
</evidence>
<evidence type="ECO:0000256" key="2">
    <source>
        <dbReference type="ARBA" id="ARBA00022692"/>
    </source>
</evidence>
<dbReference type="Pfam" id="PF13515">
    <property type="entry name" value="FUSC_2"/>
    <property type="match status" value="1"/>
</dbReference>
<keyword evidence="8" id="KW-1185">Reference proteome</keyword>
<organism evidence="7 8">
    <name type="scientific">Arthrobacter yangruifuii</name>
    <dbReference type="NCBI Taxonomy" id="2606616"/>
    <lineage>
        <taxon>Bacteria</taxon>
        <taxon>Bacillati</taxon>
        <taxon>Actinomycetota</taxon>
        <taxon>Actinomycetes</taxon>
        <taxon>Micrococcales</taxon>
        <taxon>Micrococcaceae</taxon>
        <taxon>Arthrobacter</taxon>
    </lineage>
</organism>
<keyword evidence="2 5" id="KW-0812">Transmembrane</keyword>
<accession>A0A5N6MSZ1</accession>
<dbReference type="RefSeq" id="WP_152271910.1">
    <property type="nucleotide sequence ID" value="NZ_VTFX01000003.1"/>
</dbReference>
<dbReference type="GO" id="GO:0016020">
    <property type="term" value="C:membrane"/>
    <property type="evidence" value="ECO:0007669"/>
    <property type="project" value="UniProtKB-SubCell"/>
</dbReference>
<sequence length="366" mass="39161">MTIGERTVSKRSLSAVTNRVTGVLRYTRFQLAFKAALAVGIAWTLAPHVPGVASQYPYYAPLGAIVSMYPTVSGSFRTGMETLAGLVTGMLLALGALLIGAPNVWTISVIVGIGVLLGGLSFLGASGREYVPMAALFVLVLGGDDPDGYSFGYGVQMLVGVAVGLSVNALVFPPLHLNGAVNGLVTLRRSLARQLRDMGTALGETWPPEHEDWSQRESELDALTKEVREAVELADNSRHGNIRRRKYRRDISADYRALRSMERATRHVKDMTEVLADAIWRNPEHVAVPAALINPVADAVNACGEAVEKWDPESEEHSAATEALVKLVGLINTSASAESPVDATAALAMDMRRILRTITAESGDAA</sequence>
<evidence type="ECO:0000256" key="1">
    <source>
        <dbReference type="ARBA" id="ARBA00004141"/>
    </source>
</evidence>
<dbReference type="InterPro" id="IPR049453">
    <property type="entry name" value="Memb_transporter_dom"/>
</dbReference>
<feature type="transmembrane region" description="Helical" evidence="5">
    <location>
        <begin position="29"/>
        <end position="46"/>
    </location>
</feature>
<dbReference type="EMBL" id="VTFX01000003">
    <property type="protein sequence ID" value="KAD3720535.1"/>
    <property type="molecule type" value="Genomic_DNA"/>
</dbReference>
<feature type="transmembrane region" description="Helical" evidence="5">
    <location>
        <begin position="107"/>
        <end position="125"/>
    </location>
</feature>
<evidence type="ECO:0000256" key="4">
    <source>
        <dbReference type="ARBA" id="ARBA00023136"/>
    </source>
</evidence>
<evidence type="ECO:0000256" key="5">
    <source>
        <dbReference type="SAM" id="Phobius"/>
    </source>
</evidence>
<gene>
    <name evidence="7" type="ORF">GD627_06900</name>
</gene>
<proteinExistence type="predicted"/>